<organism evidence="1 2">
    <name type="scientific">Pseudobacteriovorax antillogorgiicola</name>
    <dbReference type="NCBI Taxonomy" id="1513793"/>
    <lineage>
        <taxon>Bacteria</taxon>
        <taxon>Pseudomonadati</taxon>
        <taxon>Bdellovibrionota</taxon>
        <taxon>Oligoflexia</taxon>
        <taxon>Oligoflexales</taxon>
        <taxon>Pseudobacteriovoracaceae</taxon>
        <taxon>Pseudobacteriovorax</taxon>
    </lineage>
</organism>
<protein>
    <submittedName>
        <fullName evidence="1">Uncharacterized protein</fullName>
    </submittedName>
</protein>
<evidence type="ECO:0000313" key="2">
    <source>
        <dbReference type="Proteomes" id="UP000192907"/>
    </source>
</evidence>
<accession>A0A1Y6B8Z8</accession>
<name>A0A1Y6B8Z8_9BACT</name>
<gene>
    <name evidence="1" type="ORF">SAMN06296036_102140</name>
</gene>
<dbReference type="STRING" id="1513793.SAMN06296036_102140"/>
<reference evidence="2" key="1">
    <citation type="submission" date="2017-04" db="EMBL/GenBank/DDBJ databases">
        <authorList>
            <person name="Varghese N."/>
            <person name="Submissions S."/>
        </authorList>
    </citation>
    <scope>NUCLEOTIDE SEQUENCE [LARGE SCALE GENOMIC DNA]</scope>
    <source>
        <strain evidence="2">RKEM611</strain>
    </source>
</reference>
<proteinExistence type="predicted"/>
<dbReference type="EMBL" id="FWZT01000002">
    <property type="protein sequence ID" value="SME94719.1"/>
    <property type="molecule type" value="Genomic_DNA"/>
</dbReference>
<keyword evidence="2" id="KW-1185">Reference proteome</keyword>
<dbReference type="AlphaFoldDB" id="A0A1Y6B8Z8"/>
<evidence type="ECO:0000313" key="1">
    <source>
        <dbReference type="EMBL" id="SME94719.1"/>
    </source>
</evidence>
<sequence>MMATKHVVIPATLEQSAVAEAYFKGPTAVREAWSSFGTSGKPMCEPTDGSNSDIVYEATPSNVGNLGVCSD</sequence>
<dbReference type="Proteomes" id="UP000192907">
    <property type="component" value="Unassembled WGS sequence"/>
</dbReference>